<evidence type="ECO:0000256" key="4">
    <source>
        <dbReference type="RuleBase" id="RU004262"/>
    </source>
</evidence>
<dbReference type="Pfam" id="PF00151">
    <property type="entry name" value="Lipase"/>
    <property type="match status" value="1"/>
</dbReference>
<proteinExistence type="inferred from homology"/>
<dbReference type="PANTHER" id="PTHR11610:SF173">
    <property type="entry name" value="LIPASE DOMAIN-CONTAINING PROTEIN-RELATED"/>
    <property type="match status" value="1"/>
</dbReference>
<comment type="subcellular location">
    <subcellularLocation>
        <location evidence="1">Secreted</location>
    </subcellularLocation>
</comment>
<keyword evidence="3" id="KW-0964">Secreted</keyword>
<dbReference type="Proteomes" id="UP000249218">
    <property type="component" value="Unassembled WGS sequence"/>
</dbReference>
<evidence type="ECO:0000259" key="6">
    <source>
        <dbReference type="Pfam" id="PF00151"/>
    </source>
</evidence>
<evidence type="ECO:0000256" key="5">
    <source>
        <dbReference type="SAM" id="SignalP"/>
    </source>
</evidence>
<dbReference type="GO" id="GO:0017171">
    <property type="term" value="F:serine hydrolase activity"/>
    <property type="evidence" value="ECO:0007669"/>
    <property type="project" value="TreeGrafter"/>
</dbReference>
<keyword evidence="5" id="KW-0732">Signal</keyword>
<feature type="chain" id="PRO_5015973957" description="Lipase domain-containing protein" evidence="5">
    <location>
        <begin position="24"/>
        <end position="382"/>
    </location>
</feature>
<name>A0A2W1BWG2_HELAM</name>
<feature type="domain" description="Lipase" evidence="6">
    <location>
        <begin position="99"/>
        <end position="354"/>
    </location>
</feature>
<dbReference type="PRINTS" id="PR00821">
    <property type="entry name" value="TAGLIPASE"/>
</dbReference>
<dbReference type="SUPFAM" id="SSF53474">
    <property type="entry name" value="alpha/beta-Hydrolases"/>
    <property type="match status" value="1"/>
</dbReference>
<reference evidence="7 8" key="1">
    <citation type="journal article" date="2017" name="BMC Biol.">
        <title>Genomic innovations, transcriptional plasticity and gene loss underlying the evolution and divergence of two highly polyphagous and invasive Helicoverpa pest species.</title>
        <authorList>
            <person name="Pearce S.L."/>
            <person name="Clarke D.F."/>
            <person name="East P.D."/>
            <person name="Elfekih S."/>
            <person name="Gordon K.H."/>
            <person name="Jermiin L.S."/>
            <person name="McGaughran A."/>
            <person name="Oakeshott J.G."/>
            <person name="Papanikolaou A."/>
            <person name="Perera O.P."/>
            <person name="Rane R.V."/>
            <person name="Richards S."/>
            <person name="Tay W.T."/>
            <person name="Walsh T.K."/>
            <person name="Anderson A."/>
            <person name="Anderson C.J."/>
            <person name="Asgari S."/>
            <person name="Board P.G."/>
            <person name="Bretschneider A."/>
            <person name="Campbell P.M."/>
            <person name="Chertemps T."/>
            <person name="Christeller J.T."/>
            <person name="Coppin C.W."/>
            <person name="Downes S.J."/>
            <person name="Duan G."/>
            <person name="Farnsworth C.A."/>
            <person name="Good R.T."/>
            <person name="Han L.B."/>
            <person name="Han Y.C."/>
            <person name="Hatje K."/>
            <person name="Horne I."/>
            <person name="Huang Y.P."/>
            <person name="Hughes D.S."/>
            <person name="Jacquin-Joly E."/>
            <person name="James W."/>
            <person name="Jhangiani S."/>
            <person name="Kollmar M."/>
            <person name="Kuwar S.S."/>
            <person name="Li S."/>
            <person name="Liu N.Y."/>
            <person name="Maibeche M.T."/>
            <person name="Miller J.R."/>
            <person name="Montagne N."/>
            <person name="Perry T."/>
            <person name="Qu J."/>
            <person name="Song S.V."/>
            <person name="Sutton G.G."/>
            <person name="Vogel H."/>
            <person name="Walenz B.P."/>
            <person name="Xu W."/>
            <person name="Zhang H.J."/>
            <person name="Zou Z."/>
            <person name="Batterham P."/>
            <person name="Edwards O.R."/>
            <person name="Feyereisen R."/>
            <person name="Gibbs R.A."/>
            <person name="Heckel D.G."/>
            <person name="McGrath A."/>
            <person name="Robin C."/>
            <person name="Scherer S.E."/>
            <person name="Worley K.C."/>
            <person name="Wu Y.D."/>
        </authorList>
    </citation>
    <scope>NUCLEOTIDE SEQUENCE [LARGE SCALE GENOMIC DNA]</scope>
    <source>
        <strain evidence="7">Harm_GR_Male_#8</strain>
        <tissue evidence="7">Whole organism</tissue>
    </source>
</reference>
<keyword evidence="8" id="KW-1185">Reference proteome</keyword>
<dbReference type="GO" id="GO:0005615">
    <property type="term" value="C:extracellular space"/>
    <property type="evidence" value="ECO:0007669"/>
    <property type="project" value="TreeGrafter"/>
</dbReference>
<protein>
    <recommendedName>
        <fullName evidence="6">Lipase domain-containing protein</fullName>
    </recommendedName>
</protein>
<evidence type="ECO:0000256" key="3">
    <source>
        <dbReference type="ARBA" id="ARBA00022525"/>
    </source>
</evidence>
<accession>A0A2W1BWG2</accession>
<dbReference type="Gene3D" id="3.40.50.1820">
    <property type="entry name" value="alpha/beta hydrolase"/>
    <property type="match status" value="1"/>
</dbReference>
<dbReference type="InterPro" id="IPR033906">
    <property type="entry name" value="Lipase_N"/>
</dbReference>
<organism evidence="7 8">
    <name type="scientific">Helicoverpa armigera</name>
    <name type="common">Cotton bollworm</name>
    <name type="synonym">Heliothis armigera</name>
    <dbReference type="NCBI Taxonomy" id="29058"/>
    <lineage>
        <taxon>Eukaryota</taxon>
        <taxon>Metazoa</taxon>
        <taxon>Ecdysozoa</taxon>
        <taxon>Arthropoda</taxon>
        <taxon>Hexapoda</taxon>
        <taxon>Insecta</taxon>
        <taxon>Pterygota</taxon>
        <taxon>Neoptera</taxon>
        <taxon>Endopterygota</taxon>
        <taxon>Lepidoptera</taxon>
        <taxon>Glossata</taxon>
        <taxon>Ditrysia</taxon>
        <taxon>Noctuoidea</taxon>
        <taxon>Noctuidae</taxon>
        <taxon>Heliothinae</taxon>
        <taxon>Helicoverpa</taxon>
    </lineage>
</organism>
<evidence type="ECO:0000256" key="2">
    <source>
        <dbReference type="ARBA" id="ARBA00010701"/>
    </source>
</evidence>
<gene>
    <name evidence="7" type="primary">HaOG200543</name>
    <name evidence="7" type="ORF">B5X24_HaOG200543</name>
</gene>
<sequence length="382" mass="41399">MSRLVIISLVCLCTVAGLHGVSAEAEADSFKDRISKAFAKEVSAITDPLAKTIVGVGFSQCKFVKKLFGVDYDSISKSEPNLSELKLTFITREFNVTYLLGAAHSLVRAYWLNPRLPLKIYMHGFTDDPSKGSFSSLSQAFLKKGDFNIFALDASFHIRSLYLRSSTMVRFIGEELGKLLAALVQAGLNPSDIHLIGHSLGSHISGFAGKSFTALTGLRVGRITGLDPAGPCFSDVIETFRLNANDADFVDVIHSDAGVFGVAESVGHVDFYPNGGSQQPNCSPTDFSCSHSRAWLMFAESVVRPRAFVGVKCDSWNAFREGQCDYQDFSVMGYGARTGARGAYYLQTSDEEPYGRGDEGMRFINNDGLVKNLANAIGKAAG</sequence>
<dbReference type="EMBL" id="KZ149926">
    <property type="protein sequence ID" value="PZC77547.1"/>
    <property type="molecule type" value="Genomic_DNA"/>
</dbReference>
<dbReference type="CDD" id="cd00707">
    <property type="entry name" value="Pancreat_lipase_like"/>
    <property type="match status" value="1"/>
</dbReference>
<dbReference type="AlphaFoldDB" id="A0A2W1BWG2"/>
<dbReference type="GO" id="GO:0016042">
    <property type="term" value="P:lipid catabolic process"/>
    <property type="evidence" value="ECO:0007669"/>
    <property type="project" value="TreeGrafter"/>
</dbReference>
<dbReference type="GO" id="GO:0016298">
    <property type="term" value="F:lipase activity"/>
    <property type="evidence" value="ECO:0007669"/>
    <property type="project" value="InterPro"/>
</dbReference>
<dbReference type="InterPro" id="IPR029058">
    <property type="entry name" value="AB_hydrolase_fold"/>
</dbReference>
<dbReference type="PANTHER" id="PTHR11610">
    <property type="entry name" value="LIPASE"/>
    <property type="match status" value="1"/>
</dbReference>
<comment type="similarity">
    <text evidence="2 4">Belongs to the AB hydrolase superfamily. Lipase family.</text>
</comment>
<dbReference type="InterPro" id="IPR013818">
    <property type="entry name" value="Lipase"/>
</dbReference>
<feature type="signal peptide" evidence="5">
    <location>
        <begin position="1"/>
        <end position="23"/>
    </location>
</feature>
<evidence type="ECO:0000313" key="8">
    <source>
        <dbReference type="Proteomes" id="UP000249218"/>
    </source>
</evidence>
<evidence type="ECO:0000313" key="7">
    <source>
        <dbReference type="EMBL" id="PZC77547.1"/>
    </source>
</evidence>
<dbReference type="InterPro" id="IPR000734">
    <property type="entry name" value="TAG_lipase"/>
</dbReference>
<dbReference type="OrthoDB" id="199913at2759"/>
<evidence type="ECO:0000256" key="1">
    <source>
        <dbReference type="ARBA" id="ARBA00004613"/>
    </source>
</evidence>